<dbReference type="Proteomes" id="UP000618591">
    <property type="component" value="Unassembled WGS sequence"/>
</dbReference>
<evidence type="ECO:0000256" key="4">
    <source>
        <dbReference type="ARBA" id="ARBA00023136"/>
    </source>
</evidence>
<accession>A0ABQ1G1P9</accession>
<comment type="caution">
    <text evidence="7">The sequence shown here is derived from an EMBL/GenBank/DDBJ whole genome shotgun (WGS) entry which is preliminary data.</text>
</comment>
<sequence length="418" mass="44127">MSRLPRIVRQTLTIARRDFVATVFTPTFLLFLLSPVFTIGFGLIGGMGARSVTEGSNAKTRIVAIVAPAQQAAMRSADARLRTVFSRADQPPILLITTPTADPQAQARATFKGGKADDTTAALYGDLTKPTILYGGQGRADARYLGSLAEATLRTDPAKAAKLSTPTLTSIARATPTDSGHKQAAFIAVFGIFFLTLLLAGQAVGTMMEERSNKVVEVLAAAVPLEAVFFGKLLGMFGSAILFVAFWATLVSQIGGILPANYANAIGEIGPAVGVPMFYLLFFAYFAMAYLLLGAVFLGAGAQASTPRELQMLSLPITIVQVAMFGLALSASGSPDSARTRLVELFPLSSPYAMAAHAANKPDLWPHAAALGWQALWVVIAITVGARAFRRGVLQSGSGKIGWKGLFGRRKAIDISVS</sequence>
<dbReference type="EMBL" id="BMDW01000001">
    <property type="protein sequence ID" value="GGA35751.1"/>
    <property type="molecule type" value="Genomic_DNA"/>
</dbReference>
<feature type="domain" description="ABC-2 type transporter transmembrane" evidence="6">
    <location>
        <begin position="28"/>
        <end position="385"/>
    </location>
</feature>
<evidence type="ECO:0000256" key="2">
    <source>
        <dbReference type="ARBA" id="ARBA00022692"/>
    </source>
</evidence>
<keyword evidence="2 5" id="KW-0812">Transmembrane</keyword>
<proteinExistence type="predicted"/>
<feature type="transmembrane region" description="Helical" evidence="5">
    <location>
        <begin position="278"/>
        <end position="300"/>
    </location>
</feature>
<gene>
    <name evidence="7" type="ORF">GCM10011395_02660</name>
</gene>
<keyword evidence="8" id="KW-1185">Reference proteome</keyword>
<evidence type="ECO:0000256" key="1">
    <source>
        <dbReference type="ARBA" id="ARBA00004141"/>
    </source>
</evidence>
<name>A0ABQ1G1P9_9SPHN</name>
<feature type="transmembrane region" description="Helical" evidence="5">
    <location>
        <begin position="312"/>
        <end position="331"/>
    </location>
</feature>
<feature type="transmembrane region" description="Helical" evidence="5">
    <location>
        <begin position="20"/>
        <end position="44"/>
    </location>
</feature>
<keyword evidence="4 5" id="KW-0472">Membrane</keyword>
<evidence type="ECO:0000313" key="7">
    <source>
        <dbReference type="EMBL" id="GGA35751.1"/>
    </source>
</evidence>
<reference evidence="8" key="1">
    <citation type="journal article" date="2019" name="Int. J. Syst. Evol. Microbiol.">
        <title>The Global Catalogue of Microorganisms (GCM) 10K type strain sequencing project: providing services to taxonomists for standard genome sequencing and annotation.</title>
        <authorList>
            <consortium name="The Broad Institute Genomics Platform"/>
            <consortium name="The Broad Institute Genome Sequencing Center for Infectious Disease"/>
            <person name="Wu L."/>
            <person name="Ma J."/>
        </authorList>
    </citation>
    <scope>NUCLEOTIDE SEQUENCE [LARGE SCALE GENOMIC DNA]</scope>
    <source>
        <strain evidence="8">CGMCC 1.10106</strain>
    </source>
</reference>
<evidence type="ECO:0000259" key="6">
    <source>
        <dbReference type="Pfam" id="PF12698"/>
    </source>
</evidence>
<organism evidence="7 8">
    <name type="scientific">Sphingomonas psychrolutea</name>
    <dbReference type="NCBI Taxonomy" id="1259676"/>
    <lineage>
        <taxon>Bacteria</taxon>
        <taxon>Pseudomonadati</taxon>
        <taxon>Pseudomonadota</taxon>
        <taxon>Alphaproteobacteria</taxon>
        <taxon>Sphingomonadales</taxon>
        <taxon>Sphingomonadaceae</taxon>
        <taxon>Sphingomonas</taxon>
    </lineage>
</organism>
<evidence type="ECO:0000256" key="3">
    <source>
        <dbReference type="ARBA" id="ARBA00022989"/>
    </source>
</evidence>
<comment type="subcellular location">
    <subcellularLocation>
        <location evidence="1">Membrane</location>
        <topology evidence="1">Multi-pass membrane protein</topology>
    </subcellularLocation>
</comment>
<protein>
    <recommendedName>
        <fullName evidence="6">ABC-2 type transporter transmembrane domain-containing protein</fullName>
    </recommendedName>
</protein>
<evidence type="ECO:0000313" key="8">
    <source>
        <dbReference type="Proteomes" id="UP000618591"/>
    </source>
</evidence>
<evidence type="ECO:0000256" key="5">
    <source>
        <dbReference type="SAM" id="Phobius"/>
    </source>
</evidence>
<dbReference type="Pfam" id="PF12698">
    <property type="entry name" value="ABC2_membrane_3"/>
    <property type="match status" value="1"/>
</dbReference>
<keyword evidence="3 5" id="KW-1133">Transmembrane helix</keyword>
<feature type="transmembrane region" description="Helical" evidence="5">
    <location>
        <begin position="371"/>
        <end position="389"/>
    </location>
</feature>
<dbReference type="InterPro" id="IPR013525">
    <property type="entry name" value="ABC2_TM"/>
</dbReference>
<feature type="transmembrane region" description="Helical" evidence="5">
    <location>
        <begin position="184"/>
        <end position="204"/>
    </location>
</feature>
<dbReference type="RefSeq" id="WP_188444967.1">
    <property type="nucleotide sequence ID" value="NZ_BMDW01000001.1"/>
</dbReference>
<feature type="transmembrane region" description="Helical" evidence="5">
    <location>
        <begin position="233"/>
        <end position="258"/>
    </location>
</feature>